<protein>
    <submittedName>
        <fullName evidence="1">Type I restriction-modification system, restriction subunit R</fullName>
        <ecNumber evidence="1">3.1.21.3</ecNumber>
    </submittedName>
</protein>
<evidence type="ECO:0000313" key="1">
    <source>
        <dbReference type="EMBL" id="CUS40963.1"/>
    </source>
</evidence>
<dbReference type="AlphaFoldDB" id="A0A160TBA0"/>
<name>A0A160TBA0_9ZZZZ</name>
<keyword evidence="1" id="KW-0378">Hydrolase</keyword>
<organism evidence="1">
    <name type="scientific">hydrothermal vent metagenome</name>
    <dbReference type="NCBI Taxonomy" id="652676"/>
    <lineage>
        <taxon>unclassified sequences</taxon>
        <taxon>metagenomes</taxon>
        <taxon>ecological metagenomes</taxon>
    </lineage>
</organism>
<dbReference type="EC" id="3.1.21.3" evidence="1"/>
<accession>A0A160TBA0</accession>
<proteinExistence type="predicted"/>
<dbReference type="GO" id="GO:0009035">
    <property type="term" value="F:type I site-specific deoxyribonuclease activity"/>
    <property type="evidence" value="ECO:0007669"/>
    <property type="project" value="UniProtKB-EC"/>
</dbReference>
<dbReference type="EMBL" id="CZQC01000029">
    <property type="protein sequence ID" value="CUS40963.1"/>
    <property type="molecule type" value="Genomic_DNA"/>
</dbReference>
<reference evidence="1" key="1">
    <citation type="submission" date="2015-10" db="EMBL/GenBank/DDBJ databases">
        <authorList>
            <person name="Gilbert D.G."/>
        </authorList>
    </citation>
    <scope>NUCLEOTIDE SEQUENCE</scope>
</reference>
<gene>
    <name evidence="1" type="ORF">MGWOODY_Tha1614</name>
</gene>
<sequence length="145" mass="16409">MELSHYRLSVIRQQNLKLREDSADYKLVPGEGLGSAKAKDKKEEFLSQIIERLNELFITDQLTENDMVNYAYTVRDKLSENIQVMQQIANNSPEQAMLGDFAKAIDDAILDSSAAHQNQMMQLLSDPIKAKGFSKLIYDLLTLAV</sequence>